<feature type="binding site" evidence="7">
    <location>
        <position position="177"/>
    </location>
    <ligand>
        <name>substrate</name>
    </ligand>
</feature>
<keyword evidence="6 7" id="KW-0819">tRNA processing</keyword>
<evidence type="ECO:0000256" key="4">
    <source>
        <dbReference type="ARBA" id="ARBA00022679"/>
    </source>
</evidence>
<dbReference type="Proteomes" id="UP001595823">
    <property type="component" value="Unassembled WGS sequence"/>
</dbReference>
<dbReference type="PANTHER" id="PTHR23417:SF14">
    <property type="entry name" value="PENTACOTRIPEPTIDE-REPEAT REGION OF PRORP DOMAIN-CONTAINING PROTEIN"/>
    <property type="match status" value="1"/>
</dbReference>
<feature type="binding site" evidence="7">
    <location>
        <position position="91"/>
    </location>
    <ligand>
        <name>S-adenosyl-L-methionine</name>
        <dbReference type="ChEBI" id="CHEBI:59789"/>
    </ligand>
</feature>
<dbReference type="InterPro" id="IPR003358">
    <property type="entry name" value="tRNA_(Gua-N-7)_MeTrfase_Trmb"/>
</dbReference>
<dbReference type="GO" id="GO:0008176">
    <property type="term" value="F:tRNA (guanine(46)-N7)-methyltransferase activity"/>
    <property type="evidence" value="ECO:0007669"/>
    <property type="project" value="UniProtKB-EC"/>
</dbReference>
<proteinExistence type="inferred from homology"/>
<feature type="binding site" evidence="7">
    <location>
        <position position="118"/>
    </location>
    <ligand>
        <name>S-adenosyl-L-methionine</name>
        <dbReference type="ChEBI" id="CHEBI:59789"/>
    </ligand>
</feature>
<comment type="caution">
    <text evidence="8">The sequence shown here is derived from an EMBL/GenBank/DDBJ whole genome shotgun (WGS) entry which is preliminary data.</text>
</comment>
<feature type="binding site" evidence="7">
    <location>
        <position position="141"/>
    </location>
    <ligand>
        <name>S-adenosyl-L-methionine</name>
        <dbReference type="ChEBI" id="CHEBI:59789"/>
    </ligand>
</feature>
<comment type="function">
    <text evidence="2 7">Catalyzes the formation of N(7)-methylguanine at position 46 (m7G46) in tRNA.</text>
</comment>
<dbReference type="EC" id="2.1.1.33" evidence="7"/>
<accession>A0ABV8TSN4</accession>
<dbReference type="HAMAP" id="MF_01057">
    <property type="entry name" value="tRNA_methyltr_TrmB"/>
    <property type="match status" value="1"/>
</dbReference>
<organism evidence="8 9">
    <name type="scientific">Salininema proteolyticum</name>
    <dbReference type="NCBI Taxonomy" id="1607685"/>
    <lineage>
        <taxon>Bacteria</taxon>
        <taxon>Bacillati</taxon>
        <taxon>Actinomycetota</taxon>
        <taxon>Actinomycetes</taxon>
        <taxon>Glycomycetales</taxon>
        <taxon>Glycomycetaceae</taxon>
        <taxon>Salininema</taxon>
    </lineage>
</organism>
<dbReference type="PROSITE" id="PS51625">
    <property type="entry name" value="SAM_MT_TRMB"/>
    <property type="match status" value="1"/>
</dbReference>
<evidence type="ECO:0000256" key="7">
    <source>
        <dbReference type="HAMAP-Rule" id="MF_01057"/>
    </source>
</evidence>
<keyword evidence="9" id="KW-1185">Reference proteome</keyword>
<dbReference type="EMBL" id="JBHSDK010000001">
    <property type="protein sequence ID" value="MFC4333751.1"/>
    <property type="molecule type" value="Genomic_DNA"/>
</dbReference>
<comment type="catalytic activity">
    <reaction evidence="1 7">
        <text>guanosine(46) in tRNA + S-adenosyl-L-methionine = N(7)-methylguanosine(46) in tRNA + S-adenosyl-L-homocysteine</text>
        <dbReference type="Rhea" id="RHEA:42708"/>
        <dbReference type="Rhea" id="RHEA-COMP:10188"/>
        <dbReference type="Rhea" id="RHEA-COMP:10189"/>
        <dbReference type="ChEBI" id="CHEBI:57856"/>
        <dbReference type="ChEBI" id="CHEBI:59789"/>
        <dbReference type="ChEBI" id="CHEBI:74269"/>
        <dbReference type="ChEBI" id="CHEBI:74480"/>
        <dbReference type="EC" id="2.1.1.33"/>
    </reaction>
</comment>
<comment type="caution">
    <text evidence="7">Lacks conserved residue(s) required for the propagation of feature annotation.</text>
</comment>
<evidence type="ECO:0000256" key="5">
    <source>
        <dbReference type="ARBA" id="ARBA00022691"/>
    </source>
</evidence>
<evidence type="ECO:0000256" key="1">
    <source>
        <dbReference type="ARBA" id="ARBA00000142"/>
    </source>
</evidence>
<sequence>MPVTDQHTADPSGRHILTFNFRQGRKKARHDEADALIPRYALDWSRGSGAVDVEALFGRKAPLVVEIGSGNGEATLAMAEADPDRDVLAVEVFPQGVADLMLGLERRGLENVRVYNGDALPLLWEGLAADSVDEFRVYFPDPWTKKRHHKRRIIQDEHVRTMCGLLRPGGTLHTATDIADYAEQMLEVLDGVEVLENRFDGFAPRPDHRPVTKFERRGRKAGRDIYDLLFTKK</sequence>
<dbReference type="PANTHER" id="PTHR23417">
    <property type="entry name" value="3-DEOXY-D-MANNO-OCTULOSONIC-ACID TRANSFERASE/TRNA GUANINE-N 7 - -METHYLTRANSFERASE"/>
    <property type="match status" value="1"/>
</dbReference>
<dbReference type="Pfam" id="PF02390">
    <property type="entry name" value="Methyltransf_4"/>
    <property type="match status" value="1"/>
</dbReference>
<feature type="binding site" evidence="7">
    <location>
        <begin position="212"/>
        <end position="215"/>
    </location>
    <ligand>
        <name>substrate</name>
    </ligand>
</feature>
<evidence type="ECO:0000313" key="9">
    <source>
        <dbReference type="Proteomes" id="UP001595823"/>
    </source>
</evidence>
<keyword evidence="4 7" id="KW-0808">Transferase</keyword>
<keyword evidence="3 7" id="KW-0489">Methyltransferase</keyword>
<dbReference type="CDD" id="cd02440">
    <property type="entry name" value="AdoMet_MTases"/>
    <property type="match status" value="1"/>
</dbReference>
<feature type="binding site" evidence="7">
    <location>
        <position position="66"/>
    </location>
    <ligand>
        <name>S-adenosyl-L-methionine</name>
        <dbReference type="ChEBI" id="CHEBI:59789"/>
    </ligand>
</feature>
<evidence type="ECO:0000256" key="3">
    <source>
        <dbReference type="ARBA" id="ARBA00022603"/>
    </source>
</evidence>
<gene>
    <name evidence="7 8" type="primary">trmB</name>
    <name evidence="8" type="ORF">ACFPET_00875</name>
</gene>
<dbReference type="RefSeq" id="WP_380617562.1">
    <property type="nucleotide sequence ID" value="NZ_JBHSDK010000001.1"/>
</dbReference>
<dbReference type="InterPro" id="IPR029063">
    <property type="entry name" value="SAM-dependent_MTases_sf"/>
</dbReference>
<evidence type="ECO:0000256" key="2">
    <source>
        <dbReference type="ARBA" id="ARBA00003015"/>
    </source>
</evidence>
<reference evidence="9" key="1">
    <citation type="journal article" date="2019" name="Int. J. Syst. Evol. Microbiol.">
        <title>The Global Catalogue of Microorganisms (GCM) 10K type strain sequencing project: providing services to taxonomists for standard genome sequencing and annotation.</title>
        <authorList>
            <consortium name="The Broad Institute Genomics Platform"/>
            <consortium name="The Broad Institute Genome Sequencing Center for Infectious Disease"/>
            <person name="Wu L."/>
            <person name="Ma J."/>
        </authorList>
    </citation>
    <scope>NUCLEOTIDE SEQUENCE [LARGE SCALE GENOMIC DNA]</scope>
    <source>
        <strain evidence="9">IBRC-M 10908</strain>
    </source>
</reference>
<name>A0ABV8TSN4_9ACTN</name>
<comment type="pathway">
    <text evidence="7">tRNA modification; N(7)-methylguanine-tRNA biosynthesis.</text>
</comment>
<evidence type="ECO:0000256" key="6">
    <source>
        <dbReference type="ARBA" id="ARBA00022694"/>
    </source>
</evidence>
<protein>
    <recommendedName>
        <fullName evidence="7">tRNA (guanine-N(7)-)-methyltransferase</fullName>
        <ecNumber evidence="7">2.1.1.33</ecNumber>
    </recommendedName>
    <alternativeName>
        <fullName evidence="7">tRNA (guanine(46)-N(7))-methyltransferase</fullName>
    </alternativeName>
    <alternativeName>
        <fullName evidence="7">tRNA(m7G46)-methyltransferase</fullName>
    </alternativeName>
</protein>
<feature type="binding site" evidence="7">
    <location>
        <position position="145"/>
    </location>
    <ligand>
        <name>substrate</name>
    </ligand>
</feature>
<keyword evidence="5 7" id="KW-0949">S-adenosyl-L-methionine</keyword>
<dbReference type="InterPro" id="IPR055361">
    <property type="entry name" value="tRNA_methyltr_TrmB_bact"/>
</dbReference>
<dbReference type="NCBIfam" id="TIGR00091">
    <property type="entry name" value="tRNA (guanosine(46)-N7)-methyltransferase TrmB"/>
    <property type="match status" value="1"/>
</dbReference>
<comment type="similarity">
    <text evidence="7">Belongs to the class I-like SAM-binding methyltransferase superfamily. TrmB family.</text>
</comment>
<evidence type="ECO:0000313" key="8">
    <source>
        <dbReference type="EMBL" id="MFC4333751.1"/>
    </source>
</evidence>
<dbReference type="Gene3D" id="3.40.50.150">
    <property type="entry name" value="Vaccinia Virus protein VP39"/>
    <property type="match status" value="1"/>
</dbReference>
<dbReference type="SUPFAM" id="SSF53335">
    <property type="entry name" value="S-adenosyl-L-methionine-dependent methyltransferases"/>
    <property type="match status" value="1"/>
</dbReference>